<organism evidence="1 2">
    <name type="scientific">Gimesia maris</name>
    <dbReference type="NCBI Taxonomy" id="122"/>
    <lineage>
        <taxon>Bacteria</taxon>
        <taxon>Pseudomonadati</taxon>
        <taxon>Planctomycetota</taxon>
        <taxon>Planctomycetia</taxon>
        <taxon>Planctomycetales</taxon>
        <taxon>Planctomycetaceae</taxon>
        <taxon>Gimesia</taxon>
    </lineage>
</organism>
<keyword evidence="2" id="KW-1185">Reference proteome</keyword>
<dbReference type="GeneID" id="98649726"/>
<evidence type="ECO:0000313" key="1">
    <source>
        <dbReference type="EMBL" id="QEG19388.1"/>
    </source>
</evidence>
<dbReference type="EMBL" id="CP042910">
    <property type="protein sequence ID" value="QEG19388.1"/>
    <property type="molecule type" value="Genomic_DNA"/>
</dbReference>
<gene>
    <name evidence="1" type="ORF">GmarT_52870</name>
</gene>
<dbReference type="SUPFAM" id="SSF49464">
    <property type="entry name" value="Carboxypeptidase regulatory domain-like"/>
    <property type="match status" value="1"/>
</dbReference>
<evidence type="ECO:0008006" key="3">
    <source>
        <dbReference type="Google" id="ProtNLM"/>
    </source>
</evidence>
<dbReference type="RefSeq" id="WP_149303413.1">
    <property type="nucleotide sequence ID" value="NZ_CP042910.1"/>
</dbReference>
<proteinExistence type="predicted"/>
<sequence length="277" mass="31329">MQRFEKVMARRFFMMLITAVAGLFTVLTPGFLTAEQPVSAVKPFQIRTLTVCVIDADRQPLADVRIYQNQIFFAEAAEKHLLENSYHTTDARGIVVLEAKGKNYGLGLWVSKDKYCPLHAWWSPKYQTDGGQIPDEFTFQLERGTSIGGTIKDEQGQPITGVRVAVENLTSITPLAMFDNTPLQAGLRPEPRHWLAEEDDVVTDADGRWRLNNVPADDQLHFHPRVREAMPSAPELGLKLSHPDFQSDIRFGQLQRQQGITLESLRSQTAVIVMQRR</sequence>
<dbReference type="Proteomes" id="UP000322887">
    <property type="component" value="Chromosome"/>
</dbReference>
<dbReference type="InterPro" id="IPR008969">
    <property type="entry name" value="CarboxyPept-like_regulatory"/>
</dbReference>
<evidence type="ECO:0000313" key="2">
    <source>
        <dbReference type="Proteomes" id="UP000322887"/>
    </source>
</evidence>
<accession>A0ABX5YV26</accession>
<protein>
    <recommendedName>
        <fullName evidence="3">Carboxypeptidase regulatory-like domain-containing protein</fullName>
    </recommendedName>
</protein>
<reference evidence="1 2" key="1">
    <citation type="submission" date="2019-08" db="EMBL/GenBank/DDBJ databases">
        <title>Deep-cultivation of Planctomycetes and their phenomic and genomic characterization uncovers novel biology.</title>
        <authorList>
            <person name="Wiegand S."/>
            <person name="Jogler M."/>
            <person name="Boedeker C."/>
            <person name="Pinto D."/>
            <person name="Vollmers J."/>
            <person name="Rivas-Marin E."/>
            <person name="Kohn T."/>
            <person name="Peeters S.H."/>
            <person name="Heuer A."/>
            <person name="Rast P."/>
            <person name="Oberbeckmann S."/>
            <person name="Bunk B."/>
            <person name="Jeske O."/>
            <person name="Meyerdierks A."/>
            <person name="Storesund J.E."/>
            <person name="Kallscheuer N."/>
            <person name="Luecker S."/>
            <person name="Lage O.M."/>
            <person name="Pohl T."/>
            <person name="Merkel B.J."/>
            <person name="Hornburger P."/>
            <person name="Mueller R.-W."/>
            <person name="Bruemmer F."/>
            <person name="Labrenz M."/>
            <person name="Spormann A.M."/>
            <person name="Op den Camp H."/>
            <person name="Overmann J."/>
            <person name="Amann R."/>
            <person name="Jetten M.S.M."/>
            <person name="Mascher T."/>
            <person name="Medema M.H."/>
            <person name="Devos D.P."/>
            <person name="Kaster A.-K."/>
            <person name="Ovreas L."/>
            <person name="Rohde M."/>
            <person name="Galperin M.Y."/>
            <person name="Jogler C."/>
        </authorList>
    </citation>
    <scope>NUCLEOTIDE SEQUENCE [LARGE SCALE GENOMIC DNA]</scope>
    <source>
        <strain evidence="1 2">DSM 8797</strain>
    </source>
</reference>
<name>A0ABX5YV26_9PLAN</name>